<dbReference type="SUPFAM" id="SSF55166">
    <property type="entry name" value="Hedgehog/DD-peptidase"/>
    <property type="match status" value="1"/>
</dbReference>
<dbReference type="InterPro" id="IPR052179">
    <property type="entry name" value="DD-CPase-like"/>
</dbReference>
<dbReference type="PANTHER" id="PTHR34385">
    <property type="entry name" value="D-ALANYL-D-ALANINE CARBOXYPEPTIDASE"/>
    <property type="match status" value="1"/>
</dbReference>
<evidence type="ECO:0000313" key="3">
    <source>
        <dbReference type="Proteomes" id="UP001501169"/>
    </source>
</evidence>
<dbReference type="Pfam" id="PF02557">
    <property type="entry name" value="VanY"/>
    <property type="match status" value="1"/>
</dbReference>
<reference evidence="2 3" key="1">
    <citation type="journal article" date="2019" name="Int. J. Syst. Evol. Microbiol.">
        <title>The Global Catalogue of Microorganisms (GCM) 10K type strain sequencing project: providing services to taxonomists for standard genome sequencing and annotation.</title>
        <authorList>
            <consortium name="The Broad Institute Genomics Platform"/>
            <consortium name="The Broad Institute Genome Sequencing Center for Infectious Disease"/>
            <person name="Wu L."/>
            <person name="Ma J."/>
        </authorList>
    </citation>
    <scope>NUCLEOTIDE SEQUENCE [LARGE SCALE GENOMIC DNA]</scope>
    <source>
        <strain evidence="2 3">JCM 14331</strain>
    </source>
</reference>
<sequence>MNTTDIAILTGLTEQHIVQYQDNFSLHTAAVSPFIALCEAAKTSGIDIRIASSFRSYQRQAAIWQAKITGARTVFDQDGKTVDVAKLAGMSKLDAVLLYSALPGASRHHWGTEVDIYDAAAVPDDYKPRLLPEEYSETGPFWAMRQWLQKHAAGFGFFQPYQVYQGGVAAEPWHLSYRPVAEQYLVQFSASTLRQCIALHPLTEQELVLEHLDTIFTRYVTNICR</sequence>
<dbReference type="CDD" id="cd14847">
    <property type="entry name" value="DD-carboxypeptidase_like"/>
    <property type="match status" value="1"/>
</dbReference>
<dbReference type="InterPro" id="IPR009045">
    <property type="entry name" value="Zn_M74/Hedgehog-like"/>
</dbReference>
<proteinExistence type="predicted"/>
<comment type="caution">
    <text evidence="2">The sequence shown here is derived from an EMBL/GenBank/DDBJ whole genome shotgun (WGS) entry which is preliminary data.</text>
</comment>
<organism evidence="2 3">
    <name type="scientific">Rheinheimera aquimaris</name>
    <dbReference type="NCBI Taxonomy" id="412437"/>
    <lineage>
        <taxon>Bacteria</taxon>
        <taxon>Pseudomonadati</taxon>
        <taxon>Pseudomonadota</taxon>
        <taxon>Gammaproteobacteria</taxon>
        <taxon>Chromatiales</taxon>
        <taxon>Chromatiaceae</taxon>
        <taxon>Rheinheimera</taxon>
    </lineage>
</organism>
<name>A0ABN1EB30_9GAMM</name>
<evidence type="ECO:0000259" key="1">
    <source>
        <dbReference type="Pfam" id="PF02557"/>
    </source>
</evidence>
<feature type="domain" description="D-alanyl-D-alanine carboxypeptidase-like core" evidence="1">
    <location>
        <begin position="25"/>
        <end position="179"/>
    </location>
</feature>
<keyword evidence="3" id="KW-1185">Reference proteome</keyword>
<dbReference type="EMBL" id="BAAAEO010000006">
    <property type="protein sequence ID" value="GAA0562880.1"/>
    <property type="molecule type" value="Genomic_DNA"/>
</dbReference>
<dbReference type="Gene3D" id="3.30.1380.10">
    <property type="match status" value="1"/>
</dbReference>
<dbReference type="InterPro" id="IPR003709">
    <property type="entry name" value="VanY-like_core_dom"/>
</dbReference>
<dbReference type="Proteomes" id="UP001501169">
    <property type="component" value="Unassembled WGS sequence"/>
</dbReference>
<dbReference type="RefSeq" id="WP_226768158.1">
    <property type="nucleotide sequence ID" value="NZ_BAAAEO010000006.1"/>
</dbReference>
<gene>
    <name evidence="2" type="ORF">GCM10009098_33730</name>
</gene>
<protein>
    <submittedName>
        <fullName evidence="2">M15 family metallopeptidase</fullName>
    </submittedName>
</protein>
<dbReference type="PANTHER" id="PTHR34385:SF1">
    <property type="entry name" value="PEPTIDOGLYCAN L-ALANYL-D-GLUTAMATE ENDOPEPTIDASE CWLK"/>
    <property type="match status" value="1"/>
</dbReference>
<evidence type="ECO:0000313" key="2">
    <source>
        <dbReference type="EMBL" id="GAA0562880.1"/>
    </source>
</evidence>
<accession>A0ABN1EB30</accession>